<feature type="transmembrane region" description="Helical" evidence="9">
    <location>
        <begin position="179"/>
        <end position="197"/>
    </location>
</feature>
<dbReference type="InterPro" id="IPR003660">
    <property type="entry name" value="HAMP_dom"/>
</dbReference>
<dbReference type="FunFam" id="3.30.565.10:FF:000006">
    <property type="entry name" value="Sensor histidine kinase WalK"/>
    <property type="match status" value="1"/>
</dbReference>
<dbReference type="CDD" id="cd00075">
    <property type="entry name" value="HATPase"/>
    <property type="match status" value="1"/>
</dbReference>
<keyword evidence="9" id="KW-1133">Transmembrane helix</keyword>
<dbReference type="PRINTS" id="PR00344">
    <property type="entry name" value="BCTRLSENSOR"/>
</dbReference>
<dbReference type="InterPro" id="IPR003594">
    <property type="entry name" value="HATPase_dom"/>
</dbReference>
<evidence type="ECO:0000256" key="2">
    <source>
        <dbReference type="ARBA" id="ARBA00004370"/>
    </source>
</evidence>
<dbReference type="InterPro" id="IPR036890">
    <property type="entry name" value="HATPase_C_sf"/>
</dbReference>
<evidence type="ECO:0000256" key="1">
    <source>
        <dbReference type="ARBA" id="ARBA00000085"/>
    </source>
</evidence>
<dbReference type="Pfam" id="PF00512">
    <property type="entry name" value="HisKA"/>
    <property type="match status" value="1"/>
</dbReference>
<dbReference type="EMBL" id="JACOPL010000007">
    <property type="protein sequence ID" value="MBC5725550.1"/>
    <property type="molecule type" value="Genomic_DNA"/>
</dbReference>
<proteinExistence type="predicted"/>
<evidence type="ECO:0000313" key="12">
    <source>
        <dbReference type="EMBL" id="MBC5725550.1"/>
    </source>
</evidence>
<keyword evidence="6 12" id="KW-0418">Kinase</keyword>
<dbReference type="Proteomes" id="UP000606499">
    <property type="component" value="Unassembled WGS sequence"/>
</dbReference>
<dbReference type="Pfam" id="PF00672">
    <property type="entry name" value="HAMP"/>
    <property type="match status" value="1"/>
</dbReference>
<gene>
    <name evidence="12" type="ORF">H8S45_08790</name>
</gene>
<keyword evidence="4" id="KW-0597">Phosphoprotein</keyword>
<evidence type="ECO:0000256" key="8">
    <source>
        <dbReference type="ARBA" id="ARBA00023136"/>
    </source>
</evidence>
<dbReference type="SMART" id="SM00387">
    <property type="entry name" value="HATPase_c"/>
    <property type="match status" value="1"/>
</dbReference>
<keyword evidence="9" id="KW-0812">Transmembrane</keyword>
<dbReference type="PROSITE" id="PS50885">
    <property type="entry name" value="HAMP"/>
    <property type="match status" value="1"/>
</dbReference>
<name>A0A923RYQ5_9FIRM</name>
<dbReference type="GO" id="GO:0016020">
    <property type="term" value="C:membrane"/>
    <property type="evidence" value="ECO:0007669"/>
    <property type="project" value="UniProtKB-SubCell"/>
</dbReference>
<dbReference type="EC" id="2.7.13.3" evidence="3"/>
<dbReference type="PROSITE" id="PS50109">
    <property type="entry name" value="HIS_KIN"/>
    <property type="match status" value="1"/>
</dbReference>
<evidence type="ECO:0000256" key="3">
    <source>
        <dbReference type="ARBA" id="ARBA00012438"/>
    </source>
</evidence>
<keyword evidence="5" id="KW-0808">Transferase</keyword>
<dbReference type="SUPFAM" id="SSF55874">
    <property type="entry name" value="ATPase domain of HSP90 chaperone/DNA topoisomerase II/histidine kinase"/>
    <property type="match status" value="1"/>
</dbReference>
<dbReference type="FunFam" id="1.10.287.130:FF:000001">
    <property type="entry name" value="Two-component sensor histidine kinase"/>
    <property type="match status" value="1"/>
</dbReference>
<evidence type="ECO:0000256" key="9">
    <source>
        <dbReference type="SAM" id="Phobius"/>
    </source>
</evidence>
<dbReference type="GO" id="GO:0000155">
    <property type="term" value="F:phosphorelay sensor kinase activity"/>
    <property type="evidence" value="ECO:0007669"/>
    <property type="project" value="InterPro"/>
</dbReference>
<dbReference type="SUPFAM" id="SSF158472">
    <property type="entry name" value="HAMP domain-like"/>
    <property type="match status" value="1"/>
</dbReference>
<dbReference type="InterPro" id="IPR005467">
    <property type="entry name" value="His_kinase_dom"/>
</dbReference>
<dbReference type="SMART" id="SM00388">
    <property type="entry name" value="HisKA"/>
    <property type="match status" value="1"/>
</dbReference>
<keyword evidence="13" id="KW-1185">Reference proteome</keyword>
<dbReference type="InterPro" id="IPR050736">
    <property type="entry name" value="Sensor_HK_Regulatory"/>
</dbReference>
<evidence type="ECO:0000256" key="4">
    <source>
        <dbReference type="ARBA" id="ARBA00022553"/>
    </source>
</evidence>
<dbReference type="RefSeq" id="WP_147574190.1">
    <property type="nucleotide sequence ID" value="NZ_JACOPL010000007.1"/>
</dbReference>
<dbReference type="SMART" id="SM00304">
    <property type="entry name" value="HAMP"/>
    <property type="match status" value="1"/>
</dbReference>
<dbReference type="InterPro" id="IPR004358">
    <property type="entry name" value="Sig_transdc_His_kin-like_C"/>
</dbReference>
<dbReference type="PANTHER" id="PTHR43711">
    <property type="entry name" value="TWO-COMPONENT HISTIDINE KINASE"/>
    <property type="match status" value="1"/>
</dbReference>
<evidence type="ECO:0000259" key="10">
    <source>
        <dbReference type="PROSITE" id="PS50109"/>
    </source>
</evidence>
<evidence type="ECO:0000256" key="6">
    <source>
        <dbReference type="ARBA" id="ARBA00022777"/>
    </source>
</evidence>
<dbReference type="CDD" id="cd00082">
    <property type="entry name" value="HisKA"/>
    <property type="match status" value="1"/>
</dbReference>
<evidence type="ECO:0000313" key="13">
    <source>
        <dbReference type="Proteomes" id="UP000606499"/>
    </source>
</evidence>
<dbReference type="InterPro" id="IPR003661">
    <property type="entry name" value="HisK_dim/P_dom"/>
</dbReference>
<organism evidence="12 13">
    <name type="scientific">Agathobaculum faecis</name>
    <dbReference type="NCBI Taxonomy" id="2763013"/>
    <lineage>
        <taxon>Bacteria</taxon>
        <taxon>Bacillati</taxon>
        <taxon>Bacillota</taxon>
        <taxon>Clostridia</taxon>
        <taxon>Eubacteriales</taxon>
        <taxon>Butyricicoccaceae</taxon>
        <taxon>Agathobaculum</taxon>
    </lineage>
</organism>
<accession>A0A923RYQ5</accession>
<evidence type="ECO:0000259" key="11">
    <source>
        <dbReference type="PROSITE" id="PS50885"/>
    </source>
</evidence>
<comment type="caution">
    <text evidence="12">The sequence shown here is derived from an EMBL/GenBank/DDBJ whole genome shotgun (WGS) entry which is preliminary data.</text>
</comment>
<comment type="catalytic activity">
    <reaction evidence="1">
        <text>ATP + protein L-histidine = ADP + protein N-phospho-L-histidine.</text>
        <dbReference type="EC" id="2.7.13.3"/>
    </reaction>
</comment>
<dbReference type="Gene3D" id="6.10.340.10">
    <property type="match status" value="1"/>
</dbReference>
<dbReference type="PANTHER" id="PTHR43711:SF1">
    <property type="entry name" value="HISTIDINE KINASE 1"/>
    <property type="match status" value="1"/>
</dbReference>
<keyword evidence="8 9" id="KW-0472">Membrane</keyword>
<feature type="domain" description="Histidine kinase" evidence="10">
    <location>
        <begin position="260"/>
        <end position="475"/>
    </location>
</feature>
<comment type="subcellular location">
    <subcellularLocation>
        <location evidence="2">Membrane</location>
    </subcellularLocation>
</comment>
<dbReference type="Gene3D" id="3.30.565.10">
    <property type="entry name" value="Histidine kinase-like ATPase, C-terminal domain"/>
    <property type="match status" value="1"/>
</dbReference>
<reference evidence="12" key="1">
    <citation type="submission" date="2020-08" db="EMBL/GenBank/DDBJ databases">
        <title>Genome public.</title>
        <authorList>
            <person name="Liu C."/>
            <person name="Sun Q."/>
        </authorList>
    </citation>
    <scope>NUCLEOTIDE SEQUENCE</scope>
    <source>
        <strain evidence="12">NSJ-28</strain>
    </source>
</reference>
<feature type="transmembrane region" description="Helical" evidence="9">
    <location>
        <begin position="12"/>
        <end position="31"/>
    </location>
</feature>
<dbReference type="AlphaFoldDB" id="A0A923RYQ5"/>
<keyword evidence="7" id="KW-0902">Two-component regulatory system</keyword>
<evidence type="ECO:0000256" key="5">
    <source>
        <dbReference type="ARBA" id="ARBA00022679"/>
    </source>
</evidence>
<dbReference type="Pfam" id="PF02518">
    <property type="entry name" value="HATPase_c"/>
    <property type="match status" value="1"/>
</dbReference>
<sequence>MGRHSFFFKNYVTHLVLIVCAFAMAGGVFYYQMSNYALSAKQTELRTTVKSIAEQTELLRGSTSEEFEQFYILSIARVAKEDAITVLVTDEDGIIQMAAAPDGTAYTMPGYMIPPEVTSQVRTSGTYAAVGSLGVLTAASSYTVGTTVINETGEITALVFVSAQDPETAGVVRHSTQTLVLILLITLVVLLIISFIISQHVTRPLKVIAAAAKEFAAGNFDVRVPEDNRSYEIDELAVSFNNMARDLNQLEELTRGFISNVSHEFKTPMTTIGGFVDGMIDGTILPDQHDKYLRIIAEETRRLSRMVNRMLDAAKIQSGELLLAPAPFDFSEMTSQIILSFEQKIEKKRLDVACELDDRLMVMGDRDHLYRVVYNLVDNAVKFINEGGRLTLRAHPEGTFCAFSISNTGAGISAEELPHVFDRFYKADRSRSLDKTGAGLGLYIVKNIINLHGGEISVRSDDGETEFSFTLPLAPPQLPGSKQ</sequence>
<dbReference type="Gene3D" id="1.10.287.130">
    <property type="match status" value="1"/>
</dbReference>
<protein>
    <recommendedName>
        <fullName evidence="3">histidine kinase</fullName>
        <ecNumber evidence="3">2.7.13.3</ecNumber>
    </recommendedName>
</protein>
<dbReference type="InterPro" id="IPR036097">
    <property type="entry name" value="HisK_dim/P_sf"/>
</dbReference>
<dbReference type="CDD" id="cd06225">
    <property type="entry name" value="HAMP"/>
    <property type="match status" value="1"/>
</dbReference>
<feature type="domain" description="HAMP" evidence="11">
    <location>
        <begin position="199"/>
        <end position="252"/>
    </location>
</feature>
<dbReference type="SUPFAM" id="SSF47384">
    <property type="entry name" value="Homodimeric domain of signal transducing histidine kinase"/>
    <property type="match status" value="1"/>
</dbReference>
<evidence type="ECO:0000256" key="7">
    <source>
        <dbReference type="ARBA" id="ARBA00023012"/>
    </source>
</evidence>